<evidence type="ECO:0000313" key="2">
    <source>
        <dbReference type="Proteomes" id="UP000807469"/>
    </source>
</evidence>
<reference evidence="1" key="1">
    <citation type="submission" date="2020-11" db="EMBL/GenBank/DDBJ databases">
        <authorList>
            <consortium name="DOE Joint Genome Institute"/>
            <person name="Ahrendt S."/>
            <person name="Riley R."/>
            <person name="Andreopoulos W."/>
            <person name="Labutti K."/>
            <person name="Pangilinan J."/>
            <person name="Ruiz-Duenas F.J."/>
            <person name="Barrasa J.M."/>
            <person name="Sanchez-Garcia M."/>
            <person name="Camarero S."/>
            <person name="Miyauchi S."/>
            <person name="Serrano A."/>
            <person name="Linde D."/>
            <person name="Babiker R."/>
            <person name="Drula E."/>
            <person name="Ayuso-Fernandez I."/>
            <person name="Pacheco R."/>
            <person name="Padilla G."/>
            <person name="Ferreira P."/>
            <person name="Barriuso J."/>
            <person name="Kellner H."/>
            <person name="Castanera R."/>
            <person name="Alfaro M."/>
            <person name="Ramirez L."/>
            <person name="Pisabarro A.G."/>
            <person name="Kuo A."/>
            <person name="Tritt A."/>
            <person name="Lipzen A."/>
            <person name="He G."/>
            <person name="Yan M."/>
            <person name="Ng V."/>
            <person name="Cullen D."/>
            <person name="Martin F."/>
            <person name="Rosso M.-N."/>
            <person name="Henrissat B."/>
            <person name="Hibbett D."/>
            <person name="Martinez A.T."/>
            <person name="Grigoriev I.V."/>
        </authorList>
    </citation>
    <scope>NUCLEOTIDE SEQUENCE</scope>
    <source>
        <strain evidence="1">CIRM-BRFM 674</strain>
    </source>
</reference>
<organism evidence="1 2">
    <name type="scientific">Pholiota conissans</name>
    <dbReference type="NCBI Taxonomy" id="109636"/>
    <lineage>
        <taxon>Eukaryota</taxon>
        <taxon>Fungi</taxon>
        <taxon>Dikarya</taxon>
        <taxon>Basidiomycota</taxon>
        <taxon>Agaricomycotina</taxon>
        <taxon>Agaricomycetes</taxon>
        <taxon>Agaricomycetidae</taxon>
        <taxon>Agaricales</taxon>
        <taxon>Agaricineae</taxon>
        <taxon>Strophariaceae</taxon>
        <taxon>Pholiota</taxon>
    </lineage>
</organism>
<keyword evidence="2" id="KW-1185">Reference proteome</keyword>
<dbReference type="InterPro" id="IPR032675">
    <property type="entry name" value="LRR_dom_sf"/>
</dbReference>
<gene>
    <name evidence="1" type="ORF">BDN70DRAFT_863579</name>
</gene>
<comment type="caution">
    <text evidence="1">The sequence shown here is derived from an EMBL/GenBank/DDBJ whole genome shotgun (WGS) entry which is preliminary data.</text>
</comment>
<sequence length="552" mass="64364">MSTLNLDILHEIMDKVAEPKAKSTILLNLSLTCRQARESIKPILFRKVKWPHLDKFDEKSGLHFFPEVLWTCFRTFHLDWPDNWFDPSPPLWGSTPRAMCYPMYLARLEDALPRMTSIHTVQITCPFDPPSNLLAIIAKCPNIKDFRITDTPLCTPVLPLLSDNFNLEHMTITSVAEVVRMGEGPFEKRYRNMVYFMRDYRRKYLDGSVDDDAHYNARRFFTAFCRKEVLQSLQISANFIRLFIHEFWNNDTLCPCLRTLILTGATPAYFIDLSKWVINRMPKLTDLRVLLSPKKISGSQPEHERFSMIAHPEWHEGPGSPKAYSQITSLAISNAYNTRRILRYTNRLKRLAICALVSPPRRSIALLGVEIKHLLFDLEAGGGNKHLQQIRLISEESLDATFLALLGRICPKLEIVEVEQCGYQDTWREDDWDAYGDTLLANFPRIRKLRLAIQFHGCAELKHEHAQNNYYSEFDNLACIQEQRLPCATYLASRVPTLQNIGFEYRWRMSRHEDRWLDFDILRLEGGDVRLVDINPTWYQFPEIWEPVPLLD</sequence>
<accession>A0A9P5YX08</accession>
<dbReference type="OrthoDB" id="2747524at2759"/>
<name>A0A9P5YX08_9AGAR</name>
<proteinExistence type="predicted"/>
<dbReference type="EMBL" id="MU155301">
    <property type="protein sequence ID" value="KAF9476250.1"/>
    <property type="molecule type" value="Genomic_DNA"/>
</dbReference>
<dbReference type="SUPFAM" id="SSF52047">
    <property type="entry name" value="RNI-like"/>
    <property type="match status" value="1"/>
</dbReference>
<evidence type="ECO:0000313" key="1">
    <source>
        <dbReference type="EMBL" id="KAF9476250.1"/>
    </source>
</evidence>
<dbReference type="Proteomes" id="UP000807469">
    <property type="component" value="Unassembled WGS sequence"/>
</dbReference>
<dbReference type="Gene3D" id="3.80.10.10">
    <property type="entry name" value="Ribonuclease Inhibitor"/>
    <property type="match status" value="1"/>
</dbReference>
<protein>
    <submittedName>
        <fullName evidence="1">Uncharacterized protein</fullName>
    </submittedName>
</protein>
<dbReference type="AlphaFoldDB" id="A0A9P5YX08"/>